<gene>
    <name evidence="1" type="ORF">SAMN06297397_0394</name>
</gene>
<protein>
    <submittedName>
        <fullName evidence="1">Alpha-glucuronidase</fullName>
    </submittedName>
</protein>
<evidence type="ECO:0000313" key="2">
    <source>
        <dbReference type="Proteomes" id="UP000192328"/>
    </source>
</evidence>
<sequence>MNLWLRQLKKDIPADLHTPVELARFELGSALPGLKTELRVQASMGDAYRIDPLDDGSFLLTGGSTGLLYAAYRLITDRLCGQEITRPVSSSPKYALRMINCWDNADGEIERGYAGRSLFFRNGRLDYDADRIRTLGRLLASAGLNVLCINNVNVHYPAQLLLEDYLPDLAALADLFRPFGVKLMVSVDFSQPMRHGVATADPLDPAVRAWWQDTAKRVYAAVPDLAGFLVKADSEGRPGPFTYGRNHADGANMLAEALRPFGGVVVWRCFVYNCRQDWRDTKTDRPKAAWEHYAFLDGAFSDNVILQVKHGPFDFQVREPLSPLLLGMKKTKLAMELQLAQEYTGHQIDLYTMIPMWKELYEELPADNIMSIAAVSNLGDDENYTGHPLAAVNLYTFGLLAWDPDVDMTAAVTRWCRLTYELDPLQEQTLVELLLSSRRTYEKYTAPLGIGWMVTPHDHYGPNPSGYEYDLWGTYHKADRNAVGIDRTHEGTGYLDQYPQYFRDKYGDPASCPDLFLLFYHRLPYTFRMRDGRTLIQRIYDDHFEGLEETRAMADKLSSIVFPEPDASVIRERMDKQLYNAREWCDIINTFFHRLSGIPDEHGRTIYD</sequence>
<proteinExistence type="predicted"/>
<comment type="caution">
    <text evidence="1">The sequence shown here is derived from an EMBL/GenBank/DDBJ whole genome shotgun (WGS) entry which is preliminary data.</text>
</comment>
<evidence type="ECO:0000313" key="1">
    <source>
        <dbReference type="EMBL" id="SMC37655.1"/>
    </source>
</evidence>
<name>A0AC61PI25_9FIRM</name>
<reference evidence="1" key="1">
    <citation type="submission" date="2017-04" db="EMBL/GenBank/DDBJ databases">
        <authorList>
            <person name="Varghese N."/>
            <person name="Submissions S."/>
        </authorList>
    </citation>
    <scope>NUCLEOTIDE SEQUENCE</scope>
    <source>
        <strain evidence="1">WTE2008</strain>
    </source>
</reference>
<dbReference type="Proteomes" id="UP000192328">
    <property type="component" value="Unassembled WGS sequence"/>
</dbReference>
<dbReference type="EMBL" id="FWXZ01000001">
    <property type="protein sequence ID" value="SMC37655.1"/>
    <property type="molecule type" value="Genomic_DNA"/>
</dbReference>
<keyword evidence="2" id="KW-1185">Reference proteome</keyword>
<organism evidence="1 2">
    <name type="scientific">Aristaeella lactis</name>
    <dbReference type="NCBI Taxonomy" id="3046383"/>
    <lineage>
        <taxon>Bacteria</taxon>
        <taxon>Bacillati</taxon>
        <taxon>Bacillota</taxon>
        <taxon>Clostridia</taxon>
        <taxon>Eubacteriales</taxon>
        <taxon>Aristaeellaceae</taxon>
        <taxon>Aristaeella</taxon>
    </lineage>
</organism>
<accession>A0AC61PI25</accession>